<dbReference type="GO" id="GO:0016829">
    <property type="term" value="F:lyase activity"/>
    <property type="evidence" value="ECO:0007669"/>
    <property type="project" value="UniProtKB-KW"/>
</dbReference>
<evidence type="ECO:0000256" key="6">
    <source>
        <dbReference type="ARBA" id="ARBA00022759"/>
    </source>
</evidence>
<comment type="similarity">
    <text evidence="2 11">Belongs to the ENDOU family.</text>
</comment>
<dbReference type="InterPro" id="IPR039787">
    <property type="entry name" value="ENDOU"/>
</dbReference>
<accession>A0A4E9F1E2</accession>
<keyword evidence="11" id="KW-0732">Signal</keyword>
<evidence type="ECO:0000256" key="11">
    <source>
        <dbReference type="RuleBase" id="RU367085"/>
    </source>
</evidence>
<dbReference type="InterPro" id="IPR037227">
    <property type="entry name" value="EndoU-like"/>
</dbReference>
<dbReference type="GO" id="GO:0046872">
    <property type="term" value="F:metal ion binding"/>
    <property type="evidence" value="ECO:0007669"/>
    <property type="project" value="UniProtKB-UniRule"/>
</dbReference>
<dbReference type="GO" id="GO:0004521">
    <property type="term" value="F:RNA endonuclease activity"/>
    <property type="evidence" value="ECO:0007669"/>
    <property type="project" value="UniProtKB-UniRule"/>
</dbReference>
<sequence>MVIAVWFFSFLYLITVLSDSLNGTGKSELGSLVLDSEIASMVNKFREQDVNKIDNGKVILDYQGHTVTHDPTDNALRRLFKWIDPVSLKKDTYRKWIALSNEYHSEIGVKENSLTKNRAIDDFLDTVFNTTVWESLYQFLHRKGHPYSKNLLTFRTKIKQLWFTEYSRSEGYSSSGFKHVFMGEHRDGEVSGMHSWLRFYLLERNASEEFDYCGYVIKRFNIMAAVKFTWHNHLKRIGSFFIGTSPEFDLALYTLCFLTRQSRNTCKFQLDECPFIVTSYNFMQQGKNFVGTIYPVSGPLTDKCRRYNSQ</sequence>
<dbReference type="GO" id="GO:0003723">
    <property type="term" value="F:RNA binding"/>
    <property type="evidence" value="ECO:0007669"/>
    <property type="project" value="UniProtKB-UniRule"/>
</dbReference>
<evidence type="ECO:0000256" key="2">
    <source>
        <dbReference type="ARBA" id="ARBA00010168"/>
    </source>
</evidence>
<dbReference type="RefSeq" id="XP_042930789.1">
    <property type="nucleotide sequence ID" value="XM_043074855.1"/>
</dbReference>
<keyword evidence="10" id="KW-0456">Lyase</keyword>
<dbReference type="STRING" id="6279.A0A5S6PFM1"/>
<evidence type="ECO:0000256" key="9">
    <source>
        <dbReference type="ARBA" id="ARBA00023211"/>
    </source>
</evidence>
<accession>A0A5S6PFM1</accession>
<dbReference type="GO" id="GO:0016787">
    <property type="term" value="F:hydrolase activity"/>
    <property type="evidence" value="ECO:0007669"/>
    <property type="project" value="UniProtKB-KW"/>
</dbReference>
<evidence type="ECO:0000313" key="14">
    <source>
        <dbReference type="Proteomes" id="UP000006672"/>
    </source>
</evidence>
<keyword evidence="14" id="KW-1185">Reference proteome</keyword>
<dbReference type="EMBL" id="CAAKNF010000196">
    <property type="protein sequence ID" value="VIO88330.1"/>
    <property type="molecule type" value="Genomic_DNA"/>
</dbReference>
<dbReference type="SUPFAM" id="SSF142877">
    <property type="entry name" value="EndoU-like"/>
    <property type="match status" value="1"/>
</dbReference>
<reference evidence="15" key="3">
    <citation type="submission" date="2019-12" db="UniProtKB">
        <authorList>
            <consortium name="WormBaseParasite"/>
        </authorList>
    </citation>
    <scope>IDENTIFICATION</scope>
</reference>
<evidence type="ECO:0000256" key="8">
    <source>
        <dbReference type="ARBA" id="ARBA00022884"/>
    </source>
</evidence>
<keyword evidence="8 11" id="KW-0694">RNA-binding</keyword>
<dbReference type="KEGG" id="bmy:BM_BM18218"/>
<dbReference type="GeneID" id="6095635"/>
<dbReference type="Pfam" id="PF09412">
    <property type="entry name" value="XendoU"/>
    <property type="match status" value="1"/>
</dbReference>
<evidence type="ECO:0000313" key="13">
    <source>
        <dbReference type="EMBL" id="VIO88330.1"/>
    </source>
</evidence>
<dbReference type="WBParaSite" id="Bm18218.1">
    <property type="protein sequence ID" value="Bm18218.1"/>
    <property type="gene ID" value="WBGene00269367"/>
</dbReference>
<evidence type="ECO:0000256" key="4">
    <source>
        <dbReference type="ARBA" id="ARBA00022722"/>
    </source>
</evidence>
<keyword evidence="6 11" id="KW-0255">Endonuclease</keyword>
<comment type="cofactor">
    <cofactor evidence="1 11">
        <name>Mn(2+)</name>
        <dbReference type="ChEBI" id="CHEBI:29035"/>
    </cofactor>
</comment>
<dbReference type="AlphaFoldDB" id="A0A4E9F1E2"/>
<keyword evidence="9 11" id="KW-0464">Manganese</keyword>
<dbReference type="PROSITE" id="PS51959">
    <property type="entry name" value="ENDOU"/>
    <property type="match status" value="1"/>
</dbReference>
<feature type="chain" id="PRO_5026377553" evidence="11">
    <location>
        <begin position="19"/>
        <end position="310"/>
    </location>
</feature>
<dbReference type="Proteomes" id="UP000006672">
    <property type="component" value="Unassembled WGS sequence"/>
</dbReference>
<dbReference type="CDD" id="cd21159">
    <property type="entry name" value="XendoU"/>
    <property type="match status" value="1"/>
</dbReference>
<evidence type="ECO:0000256" key="3">
    <source>
        <dbReference type="ARBA" id="ARBA00011245"/>
    </source>
</evidence>
<evidence type="ECO:0000256" key="1">
    <source>
        <dbReference type="ARBA" id="ARBA00001936"/>
    </source>
</evidence>
<evidence type="ECO:0000256" key="5">
    <source>
        <dbReference type="ARBA" id="ARBA00022723"/>
    </source>
</evidence>
<reference evidence="14" key="1">
    <citation type="journal article" date="2007" name="Science">
        <title>Draft genome of the filarial nematode parasite Brugia malayi.</title>
        <authorList>
            <person name="Ghedin E."/>
            <person name="Wang S."/>
            <person name="Spiro D."/>
            <person name="Caler E."/>
            <person name="Zhao Q."/>
            <person name="Crabtree J."/>
            <person name="Allen J.E."/>
            <person name="Delcher A.L."/>
            <person name="Guiliano D.B."/>
            <person name="Miranda-Saavedra D."/>
            <person name="Angiuoli S.V."/>
            <person name="Creasy T."/>
            <person name="Amedeo P."/>
            <person name="Haas B."/>
            <person name="El-Sayed N.M."/>
            <person name="Wortman J.R."/>
            <person name="Feldblyum T."/>
            <person name="Tallon L."/>
            <person name="Schatz M."/>
            <person name="Shumway M."/>
            <person name="Koo H."/>
            <person name="Salzberg S.L."/>
            <person name="Schobel S."/>
            <person name="Pertea M."/>
            <person name="Pop M."/>
            <person name="White O."/>
            <person name="Barton G.J."/>
            <person name="Carlow C.K."/>
            <person name="Crawford M.J."/>
            <person name="Daub J."/>
            <person name="Dimmic M.W."/>
            <person name="Estes C.F."/>
            <person name="Foster J.M."/>
            <person name="Ganatra M."/>
            <person name="Gregory W.F."/>
            <person name="Johnson N.M."/>
            <person name="Jin J."/>
            <person name="Komuniecki R."/>
            <person name="Korf I."/>
            <person name="Kumar S."/>
            <person name="Laney S."/>
            <person name="Li B.W."/>
            <person name="Li W."/>
            <person name="Lindblom T.H."/>
            <person name="Lustigman S."/>
            <person name="Ma D."/>
            <person name="Maina C.V."/>
            <person name="Martin D.M."/>
            <person name="McCarter J.P."/>
            <person name="McReynolds L."/>
            <person name="Mitreva M."/>
            <person name="Nutman T.B."/>
            <person name="Parkinson J."/>
            <person name="Peregrin-Alvarez J.M."/>
            <person name="Poole C."/>
            <person name="Ren Q."/>
            <person name="Saunders L."/>
            <person name="Sluder A.E."/>
            <person name="Smith K."/>
            <person name="Stanke M."/>
            <person name="Unnasch T.R."/>
            <person name="Ware J."/>
            <person name="Wei A.D."/>
            <person name="Weil G."/>
            <person name="Williams D.J."/>
            <person name="Zhang Y."/>
            <person name="Williams S.A."/>
            <person name="Fraser-Liggett C."/>
            <person name="Slatko B."/>
            <person name="Blaxter M.L."/>
            <person name="Scott A.L."/>
        </authorList>
    </citation>
    <scope>NUCLEOTIDE SEQUENCE</scope>
    <source>
        <strain evidence="14">FR3</strain>
    </source>
</reference>
<gene>
    <name evidence="13 15" type="primary">Bma-endu-1</name>
    <name evidence="13" type="ORF">BM_BM18218</name>
</gene>
<dbReference type="PANTHER" id="PTHR12439:SF11">
    <property type="entry name" value="URIDYLATE-SPECIFIC ENDORIBONUCLEASE"/>
    <property type="match status" value="1"/>
</dbReference>
<comment type="subunit">
    <text evidence="3 11">Monomer.</text>
</comment>
<keyword evidence="7 11" id="KW-0378">Hydrolase</keyword>
<evidence type="ECO:0000259" key="12">
    <source>
        <dbReference type="PROSITE" id="PS51959"/>
    </source>
</evidence>
<dbReference type="CTD" id="6095635"/>
<dbReference type="PANTHER" id="PTHR12439">
    <property type="entry name" value="PLACENTAL PROTEIN 11-RELATED"/>
    <property type="match status" value="1"/>
</dbReference>
<dbReference type="OrthoDB" id="430326at2759"/>
<name>A0A4E9F1E2_BRUMA</name>
<reference evidence="13" key="2">
    <citation type="submission" date="2019-04" db="EMBL/GenBank/DDBJ databases">
        <authorList>
            <person name="Howe K."/>
            <person name="Paulini M."/>
            <person name="Williams G."/>
        </authorList>
    </citation>
    <scope>NUCLEOTIDE SEQUENCE [LARGE SCALE GENOMIC DNA]</scope>
    <source>
        <strain evidence="13">FR3</strain>
    </source>
</reference>
<evidence type="ECO:0000256" key="10">
    <source>
        <dbReference type="ARBA" id="ARBA00023239"/>
    </source>
</evidence>
<evidence type="ECO:0000313" key="15">
    <source>
        <dbReference type="WBParaSite" id="Bm18218.1"/>
    </source>
</evidence>
<evidence type="ECO:0000256" key="7">
    <source>
        <dbReference type="ARBA" id="ARBA00022801"/>
    </source>
</evidence>
<organism evidence="13">
    <name type="scientific">Brugia malayi</name>
    <name type="common">Filarial nematode worm</name>
    <dbReference type="NCBI Taxonomy" id="6279"/>
    <lineage>
        <taxon>Eukaryota</taxon>
        <taxon>Metazoa</taxon>
        <taxon>Ecdysozoa</taxon>
        <taxon>Nematoda</taxon>
        <taxon>Chromadorea</taxon>
        <taxon>Rhabditida</taxon>
        <taxon>Spirurina</taxon>
        <taxon>Spiruromorpha</taxon>
        <taxon>Filarioidea</taxon>
        <taxon>Onchocercidae</taxon>
        <taxon>Brugia</taxon>
    </lineage>
</organism>
<feature type="signal peptide" evidence="11">
    <location>
        <begin position="1"/>
        <end position="18"/>
    </location>
</feature>
<protein>
    <submittedName>
        <fullName evidence="15">Endoribonuclease</fullName>
    </submittedName>
</protein>
<keyword evidence="5 11" id="KW-0479">Metal-binding</keyword>
<feature type="domain" description="EndoU" evidence="12">
    <location>
        <begin position="34"/>
        <end position="299"/>
    </location>
</feature>
<dbReference type="InterPro" id="IPR018998">
    <property type="entry name" value="EndoU_C"/>
</dbReference>
<keyword evidence="4 11" id="KW-0540">Nuclease</keyword>
<proteinExistence type="inferred from homology"/>